<feature type="compositionally biased region" description="Polar residues" evidence="1">
    <location>
        <begin position="617"/>
        <end position="638"/>
    </location>
</feature>
<protein>
    <submittedName>
        <fullName evidence="2">Uncharacterized protein</fullName>
    </submittedName>
</protein>
<dbReference type="Proteomes" id="UP000054988">
    <property type="component" value="Unassembled WGS sequence"/>
</dbReference>
<dbReference type="EMBL" id="LATX01000425">
    <property type="protein sequence ID" value="KTB46279.1"/>
    <property type="molecule type" value="Genomic_DNA"/>
</dbReference>
<feature type="compositionally biased region" description="Basic and acidic residues" evidence="1">
    <location>
        <begin position="335"/>
        <end position="349"/>
    </location>
</feature>
<feature type="compositionally biased region" description="Polar residues" evidence="1">
    <location>
        <begin position="585"/>
        <end position="596"/>
    </location>
</feature>
<feature type="compositionally biased region" description="Low complexity" evidence="1">
    <location>
        <begin position="639"/>
        <end position="651"/>
    </location>
</feature>
<evidence type="ECO:0000313" key="2">
    <source>
        <dbReference type="EMBL" id="KTB46279.1"/>
    </source>
</evidence>
<feature type="region of interest" description="Disordered" evidence="1">
    <location>
        <begin position="335"/>
        <end position="376"/>
    </location>
</feature>
<comment type="caution">
    <text evidence="2">The sequence shown here is derived from an EMBL/GenBank/DDBJ whole genome shotgun (WGS) entry which is preliminary data.</text>
</comment>
<evidence type="ECO:0000256" key="1">
    <source>
        <dbReference type="SAM" id="MobiDB-lite"/>
    </source>
</evidence>
<feature type="compositionally biased region" description="Polar residues" evidence="1">
    <location>
        <begin position="540"/>
        <end position="550"/>
    </location>
</feature>
<feature type="compositionally biased region" description="Low complexity" evidence="1">
    <location>
        <begin position="557"/>
        <end position="572"/>
    </location>
</feature>
<dbReference type="eggNOG" id="KOG0192">
    <property type="taxonomic scope" value="Eukaryota"/>
</dbReference>
<feature type="compositionally biased region" description="Polar residues" evidence="1">
    <location>
        <begin position="652"/>
        <end position="666"/>
    </location>
</feature>
<sequence length="884" mass="96680">MAGIRDAEDFTLKTRDNFQNQGGVHIQYQYGSSDNPVLSQSRLSTPFPTPHRHAYSDPALICPDNERYAQLLMGEQRGYPLWIPGPNECLPAEYRQKGAEIGDVAVLTDDGMLDVLFNITRPPDDPVNVHYGVPEGFTPLQFPNSKKVERYHGDGHHVCRPRYGISKHSISEPLDRTESCHRSTVEFRSAPMVSEGAILVFPDGCSRMDLADTTLFLRQAIEHGASWFRHADSLGRTRVSQTATLYLVTGGDKASSFGMASILKHPEIPLSLSFVETVDQRGKTSYKWGSDPSCTTRCKPETRKILESNAPNDHENQSLFLRGFWLSRHEQASIKQSSPDRDASLKHEQQGLPGSDRNERRWRASSSLLSSHPQDTLKLTSSDSQLKSYHPCNDINHYLYETLRPSFDRELSVIVISHDEDWCKSNKTAPSYPLDPESIGRLCGGIHHKIFGNVIYTIRNVSEGTSLGLTTCGRLLSMISRAPAPSQKDEECAYGGSKRGSSPEGRSISQDPGLRGDSNTQTKAQSTAKRAPKDTDDSQSESSEADGSQIQRHDSSTDGSGSTSHPPSTDHSSGVKRKEREPSQERSCTPPQSSSADDSKGVKRQRRSFSPERKSGSVPQQDGNSSSSGTLPLGSQTRSSGSLGSIRQSSGTSGSDQARSPASQFLQPPPPGAIGSSSEGHMPRESKRSVLGSILDLCPTPRSIPGGFGGSNHAQDFSDSSTLFDSSTSCDEDDFLDDGHDFGGGDLSTLSIPAHPRGLTRPYHKARRLQNPVHYPGEDSVTSSSSGWDPYVTPPSLERNVALTPVLPRDHDTLQSSESSTQACERPRVANHTIIEASVRRRKYAPKFACDVQGCGQTFTARHNLTSTYKSLNTLSGVSNLWDP</sequence>
<proteinExistence type="predicted"/>
<evidence type="ECO:0000313" key="3">
    <source>
        <dbReference type="Proteomes" id="UP000054988"/>
    </source>
</evidence>
<dbReference type="AlphaFoldDB" id="A0A0W0GCL5"/>
<accession>A0A0W0GCL5</accession>
<reference evidence="2 3" key="1">
    <citation type="submission" date="2015-12" db="EMBL/GenBank/DDBJ databases">
        <title>Draft genome sequence of Moniliophthora roreri, the causal agent of frosty pod rot of cacao.</title>
        <authorList>
            <person name="Aime M.C."/>
            <person name="Diaz-Valderrama J.R."/>
            <person name="Kijpornyongpan T."/>
            <person name="Phillips-Mora W."/>
        </authorList>
    </citation>
    <scope>NUCLEOTIDE SEQUENCE [LARGE SCALE GENOMIC DNA]</scope>
    <source>
        <strain evidence="2 3">MCA 2952</strain>
    </source>
</reference>
<organism evidence="2 3">
    <name type="scientific">Moniliophthora roreri</name>
    <name type="common">Frosty pod rot fungus</name>
    <name type="synonym">Monilia roreri</name>
    <dbReference type="NCBI Taxonomy" id="221103"/>
    <lineage>
        <taxon>Eukaryota</taxon>
        <taxon>Fungi</taxon>
        <taxon>Dikarya</taxon>
        <taxon>Basidiomycota</taxon>
        <taxon>Agaricomycotina</taxon>
        <taxon>Agaricomycetes</taxon>
        <taxon>Agaricomycetidae</taxon>
        <taxon>Agaricales</taxon>
        <taxon>Marasmiineae</taxon>
        <taxon>Marasmiaceae</taxon>
        <taxon>Moniliophthora</taxon>
    </lineage>
</organism>
<gene>
    <name evidence="2" type="ORF">WG66_1141</name>
</gene>
<feature type="compositionally biased region" description="Polar residues" evidence="1">
    <location>
        <begin position="517"/>
        <end position="528"/>
    </location>
</feature>
<feature type="region of interest" description="Disordered" evidence="1">
    <location>
        <begin position="483"/>
        <end position="714"/>
    </location>
</feature>
<name>A0A0W0GCL5_MONRR</name>